<keyword evidence="1" id="KW-0805">Transcription regulation</keyword>
<dbReference type="RefSeq" id="WP_014229412.1">
    <property type="nucleotide sequence ID" value="NC_016612.1"/>
</dbReference>
<evidence type="ECO:0000256" key="2">
    <source>
        <dbReference type="ARBA" id="ARBA00023125"/>
    </source>
</evidence>
<evidence type="ECO:0000256" key="1">
    <source>
        <dbReference type="ARBA" id="ARBA00023015"/>
    </source>
</evidence>
<reference evidence="5 6" key="1">
    <citation type="journal article" date="2012" name="J. Bacteriol.">
        <title>Complete genome sequence of Klebsiella oxytoca KCTC 1686, used in production of 2,3-butanediol.</title>
        <authorList>
            <person name="Shin S.H."/>
            <person name="Kim S."/>
            <person name="Kim J.Y."/>
            <person name="Lee S."/>
            <person name="Um Y."/>
            <person name="Oh M.K."/>
            <person name="Kim Y.R."/>
            <person name="Lee J."/>
            <person name="Yang K.S."/>
        </authorList>
    </citation>
    <scope>NUCLEOTIDE SEQUENCE [LARGE SCALE GENOMIC DNA]</scope>
    <source>
        <strain evidence="6">ATCC 8724 / DSM 4798 / JCM 20051 / NBRC 3318 / NRRL B-199 / KCTC 1686</strain>
    </source>
</reference>
<dbReference type="SUPFAM" id="SSF46785">
    <property type="entry name" value="Winged helix' DNA-binding domain"/>
    <property type="match status" value="1"/>
</dbReference>
<dbReference type="Proteomes" id="UP000007843">
    <property type="component" value="Chromosome"/>
</dbReference>
<protein>
    <submittedName>
        <fullName evidence="5">HxlR family transcriptional regulator</fullName>
    </submittedName>
</protein>
<dbReference type="InterPro" id="IPR036390">
    <property type="entry name" value="WH_DNA-bd_sf"/>
</dbReference>
<dbReference type="PROSITE" id="PS51118">
    <property type="entry name" value="HTH_HXLR"/>
    <property type="match status" value="1"/>
</dbReference>
<evidence type="ECO:0000313" key="5">
    <source>
        <dbReference type="EMBL" id="AEX05880.1"/>
    </source>
</evidence>
<dbReference type="KEGG" id="kox:KOX_20800"/>
<accession>A0A0H3HBQ3</accession>
<sequence length="155" mass="17526">MSKNNSVAYLLPELCGLSAAAEILGDRWVLLILREAFYGVTRFETIRSHTKMPKQTLANRLKKMTELGLLSKTPYQEEGVRERYEYILTPKSRSLAPILFSLMAWGHKNILHDEPHIALVDKESGDVVHNAFVTTKGTVVEPRNIQIVALNLNQP</sequence>
<name>A0A0H3HBQ3_KLEM8</name>
<dbReference type="HOGENOM" id="CLU_111585_0_1_6"/>
<evidence type="ECO:0000259" key="4">
    <source>
        <dbReference type="PROSITE" id="PS51118"/>
    </source>
</evidence>
<dbReference type="GeneID" id="66559781"/>
<gene>
    <name evidence="5" type="ordered locus">KOX_20800</name>
</gene>
<keyword evidence="2" id="KW-0238">DNA-binding</keyword>
<feature type="domain" description="HTH hxlR-type" evidence="4">
    <location>
        <begin position="15"/>
        <end position="114"/>
    </location>
</feature>
<proteinExistence type="predicted"/>
<dbReference type="PANTHER" id="PTHR33204:SF18">
    <property type="entry name" value="TRANSCRIPTIONAL REGULATORY PROTEIN"/>
    <property type="match status" value="1"/>
</dbReference>
<evidence type="ECO:0000256" key="3">
    <source>
        <dbReference type="ARBA" id="ARBA00023163"/>
    </source>
</evidence>
<dbReference type="InterPro" id="IPR002577">
    <property type="entry name" value="HTH_HxlR"/>
</dbReference>
<dbReference type="InterPro" id="IPR036388">
    <property type="entry name" value="WH-like_DNA-bd_sf"/>
</dbReference>
<dbReference type="AlphaFoldDB" id="A0A0H3HBQ3"/>
<organism evidence="5 6">
    <name type="scientific">Klebsiella michiganensis (strain ATCC 8724 / DSM 4798 / JCM 20051 / NBRC 3318 / NRRL B-199 / KCTC 1686 / BUCSAV 143 / CCM 1901)</name>
    <dbReference type="NCBI Taxonomy" id="1006551"/>
    <lineage>
        <taxon>Bacteria</taxon>
        <taxon>Pseudomonadati</taxon>
        <taxon>Pseudomonadota</taxon>
        <taxon>Gammaproteobacteria</taxon>
        <taxon>Enterobacterales</taxon>
        <taxon>Enterobacteriaceae</taxon>
        <taxon>Klebsiella/Raoultella group</taxon>
        <taxon>Klebsiella</taxon>
    </lineage>
</organism>
<keyword evidence="3" id="KW-0804">Transcription</keyword>
<dbReference type="GO" id="GO:0003677">
    <property type="term" value="F:DNA binding"/>
    <property type="evidence" value="ECO:0007669"/>
    <property type="project" value="UniProtKB-KW"/>
</dbReference>
<dbReference type="Gene3D" id="1.10.10.10">
    <property type="entry name" value="Winged helix-like DNA-binding domain superfamily/Winged helix DNA-binding domain"/>
    <property type="match status" value="1"/>
</dbReference>
<dbReference type="EMBL" id="CP003218">
    <property type="protein sequence ID" value="AEX05880.1"/>
    <property type="molecule type" value="Genomic_DNA"/>
</dbReference>
<dbReference type="PANTHER" id="PTHR33204">
    <property type="entry name" value="TRANSCRIPTIONAL REGULATOR, MARR FAMILY"/>
    <property type="match status" value="1"/>
</dbReference>
<evidence type="ECO:0000313" key="6">
    <source>
        <dbReference type="Proteomes" id="UP000007843"/>
    </source>
</evidence>
<dbReference type="Pfam" id="PF01638">
    <property type="entry name" value="HxlR"/>
    <property type="match status" value="1"/>
</dbReference>